<evidence type="ECO:0000313" key="1">
    <source>
        <dbReference type="EMBL" id="SMC52979.1"/>
    </source>
</evidence>
<sequence>MDSFVNEKDFELLAQDPYTFAVLDRILRGKCELVRADHRKLILCHSEKQYPVWIWTPDGMMEEEKEEAWKLAESCRPLEEGYRINMKYELAEYFMKKAREKGVDTGYYMQMYAYDCPEPIAPGQPADGEMYKCTPEDAEEAAGLYSQFTEDIGEEPLGSERSLEKARASITESELFFWKDENGKTTACCSYKVNQCFACLGPVFTLPEYRRRHYAQQLVYLVTKRLKDKGYTPMLYTDANYAASNACYEKIGYILRGRLCTLAAANNQTGTEEG</sequence>
<dbReference type="Proteomes" id="UP000192328">
    <property type="component" value="Unassembled WGS sequence"/>
</dbReference>
<keyword evidence="2" id="KW-1185">Reference proteome</keyword>
<gene>
    <name evidence="1" type="ORF">SAMN06297397_1256</name>
</gene>
<organism evidence="1 2">
    <name type="scientific">Aristaeella lactis</name>
    <dbReference type="NCBI Taxonomy" id="3046383"/>
    <lineage>
        <taxon>Bacteria</taxon>
        <taxon>Bacillati</taxon>
        <taxon>Bacillota</taxon>
        <taxon>Clostridia</taxon>
        <taxon>Eubacteriales</taxon>
        <taxon>Aristaeellaceae</taxon>
        <taxon>Aristaeella</taxon>
    </lineage>
</organism>
<comment type="caution">
    <text evidence="1">The sequence shown here is derived from an EMBL/GenBank/DDBJ whole genome shotgun (WGS) entry which is preliminary data.</text>
</comment>
<name>A0AC61PKA7_9FIRM</name>
<proteinExistence type="predicted"/>
<protein>
    <submittedName>
        <fullName evidence="1">Uncharacterized protein</fullName>
    </submittedName>
</protein>
<accession>A0AC61PKA7</accession>
<dbReference type="EMBL" id="FWXZ01000002">
    <property type="protein sequence ID" value="SMC52979.1"/>
    <property type="molecule type" value="Genomic_DNA"/>
</dbReference>
<evidence type="ECO:0000313" key="2">
    <source>
        <dbReference type="Proteomes" id="UP000192328"/>
    </source>
</evidence>
<reference evidence="1" key="1">
    <citation type="submission" date="2017-04" db="EMBL/GenBank/DDBJ databases">
        <authorList>
            <person name="Varghese N."/>
            <person name="Submissions S."/>
        </authorList>
    </citation>
    <scope>NUCLEOTIDE SEQUENCE</scope>
    <source>
        <strain evidence="1">WTE2008</strain>
    </source>
</reference>